<dbReference type="Gene3D" id="2.40.420.20">
    <property type="match status" value="1"/>
</dbReference>
<dbReference type="FunFam" id="2.40.30.170:FF:000010">
    <property type="entry name" value="Efflux RND transporter periplasmic adaptor subunit"/>
    <property type="match status" value="1"/>
</dbReference>
<proteinExistence type="inferred from homology"/>
<sequence length="552" mass="60165">MNLKTIIVFIFVILMMIAAGYAAYQWGMQRGMGMSTMPANTTAAKATKDPSNWSIPEGEEATRRHMEAGLKAGDIDPDTGRQILFYQDPMVPGNKFETPGKSPYMDMMLVPAYKGTDASDSTAEQGGVSIHSRIQQNIGMRIAPVTREDIATTIPAVGAVAWNEREQVNIQARALGYVEKLFVETSLERVEKGQPLMAIYVPDWLAVQEEYLALKSMQGEKLGHLITASIARMRQVGMSEAQIRRVINTSKLQPQLTINAPINGVVTELVVREGMTISPGSTLMRINGLDPVWANAEVPENQVKKISAGDSVIATSPAFPGKTFEGTIERLLPQVDPTTRTVRARMVLSNPDGELLPGMFVDMQLAGKEISDALMVPTEALIRTGKRTLVMVAMNNGSFRPVEVITGIEADGQTQIRQGLQENERVVVSGQFLVDSEASLSGVEARLSDDDADNISAMPSMPDRSNREMAPHQTQATVEAINGRMLTLTHPAIPSLQWPGMTMDFKLAPSLNPEELTVGEKIDIEFRIEEGAAPVIVNLQSLSSAMEMEGAK</sequence>
<keyword evidence="9" id="KW-1185">Reference proteome</keyword>
<evidence type="ECO:0000259" key="7">
    <source>
        <dbReference type="Pfam" id="PF25975"/>
    </source>
</evidence>
<dbReference type="RefSeq" id="WP_008290448.1">
    <property type="nucleotide sequence ID" value="NZ_GG657889.1"/>
</dbReference>
<dbReference type="PANTHER" id="PTHR30097">
    <property type="entry name" value="CATION EFFLUX SYSTEM PROTEIN CUSB"/>
    <property type="match status" value="1"/>
</dbReference>
<gene>
    <name evidence="8" type="ORF">MDMS009_678</name>
</gene>
<accession>C0N3C3</accession>
<dbReference type="NCBIfam" id="TIGR01730">
    <property type="entry name" value="RND_mfp"/>
    <property type="match status" value="1"/>
</dbReference>
<dbReference type="Pfam" id="PF25975">
    <property type="entry name" value="CzcB_C"/>
    <property type="match status" value="1"/>
</dbReference>
<feature type="domain" description="CzcB-like C-terminal circularly permuted SH3-like" evidence="7">
    <location>
        <begin position="374"/>
        <end position="434"/>
    </location>
</feature>
<reference evidence="8 9" key="1">
    <citation type="journal article" date="2011" name="J. Bacteriol.">
        <title>Draft genome sequence of the chemolithoheterotrophic, halophilic methylotroph Methylophaga thiooxydans DMS010.</title>
        <authorList>
            <person name="Boden R."/>
            <person name="Ferriera S."/>
            <person name="Johnson J."/>
            <person name="Kelly D.P."/>
            <person name="Murrell J.C."/>
            <person name="Schafer H."/>
        </authorList>
    </citation>
    <scope>NUCLEOTIDE SEQUENCE [LARGE SCALE GENOMIC DNA]</scope>
    <source>
        <strain evidence="8 9">DMS010</strain>
    </source>
</reference>
<dbReference type="Gene3D" id="2.40.30.170">
    <property type="match status" value="1"/>
</dbReference>
<evidence type="ECO:0000259" key="6">
    <source>
        <dbReference type="Pfam" id="PF25954"/>
    </source>
</evidence>
<evidence type="ECO:0000256" key="2">
    <source>
        <dbReference type="ARBA" id="ARBA00022448"/>
    </source>
</evidence>
<feature type="domain" description="CusB-like three alpha-helical bundle" evidence="4">
    <location>
        <begin position="203"/>
        <end position="254"/>
    </location>
</feature>
<dbReference type="InterPro" id="IPR058790">
    <property type="entry name" value="BSH_CusB"/>
</dbReference>
<dbReference type="Pfam" id="PF25869">
    <property type="entry name" value="3HB_CusB"/>
    <property type="match status" value="1"/>
</dbReference>
<keyword evidence="3" id="KW-0472">Membrane</keyword>
<dbReference type="PANTHER" id="PTHR30097:SF15">
    <property type="entry name" value="CATION EFFLUX SYSTEM PROTEIN CUSB"/>
    <property type="match status" value="1"/>
</dbReference>
<feature type="domain" description="CusB-like beta-barrel" evidence="6">
    <location>
        <begin position="291"/>
        <end position="368"/>
    </location>
</feature>
<organism evidence="8 9">
    <name type="scientific">Methylophaga thiooxydans DMS010</name>
    <dbReference type="NCBI Taxonomy" id="637616"/>
    <lineage>
        <taxon>Bacteria</taxon>
        <taxon>Pseudomonadati</taxon>
        <taxon>Pseudomonadota</taxon>
        <taxon>Gammaproteobacteria</taxon>
        <taxon>Thiotrichales</taxon>
        <taxon>Piscirickettsiaceae</taxon>
        <taxon>Methylophaga</taxon>
    </lineage>
</organism>
<dbReference type="InterPro" id="IPR058649">
    <property type="entry name" value="CzcB_C"/>
</dbReference>
<dbReference type="GO" id="GO:0046914">
    <property type="term" value="F:transition metal ion binding"/>
    <property type="evidence" value="ECO:0007669"/>
    <property type="project" value="TreeGrafter"/>
</dbReference>
<dbReference type="InterPro" id="IPR058791">
    <property type="entry name" value="3HB_CusB"/>
</dbReference>
<dbReference type="Gene3D" id="2.40.50.320">
    <property type="entry name" value="Copper binding periplasmic protein CusF"/>
    <property type="match status" value="1"/>
</dbReference>
<dbReference type="GO" id="GO:0015679">
    <property type="term" value="P:plasma membrane copper ion transport"/>
    <property type="evidence" value="ECO:0007669"/>
    <property type="project" value="TreeGrafter"/>
</dbReference>
<dbReference type="OrthoDB" id="9806939at2"/>
<dbReference type="InterPro" id="IPR021647">
    <property type="entry name" value="CusF_Ec"/>
</dbReference>
<evidence type="ECO:0000259" key="5">
    <source>
        <dbReference type="Pfam" id="PF25919"/>
    </source>
</evidence>
<dbReference type="InterPro" id="IPR042230">
    <property type="entry name" value="CusF_sf"/>
</dbReference>
<dbReference type="Pfam" id="PF11604">
    <property type="entry name" value="CusF_Ec"/>
    <property type="match status" value="1"/>
</dbReference>
<keyword evidence="3" id="KW-0812">Transmembrane</keyword>
<dbReference type="InterPro" id="IPR058792">
    <property type="entry name" value="Beta-barrel_RND_2"/>
</dbReference>
<dbReference type="InterPro" id="IPR051909">
    <property type="entry name" value="MFP_Cation_Efflux"/>
</dbReference>
<dbReference type="GO" id="GO:0016020">
    <property type="term" value="C:membrane"/>
    <property type="evidence" value="ECO:0007669"/>
    <property type="project" value="InterPro"/>
</dbReference>
<evidence type="ECO:0000313" key="9">
    <source>
        <dbReference type="Proteomes" id="UP000004679"/>
    </source>
</evidence>
<feature type="domain" description="CusB-like barrel-sandwich hybrid" evidence="5">
    <location>
        <begin position="169"/>
        <end position="287"/>
    </location>
</feature>
<comment type="similarity">
    <text evidence="1">Belongs to the membrane fusion protein (MFP) (TC 8.A.1) family.</text>
</comment>
<evidence type="ECO:0000256" key="3">
    <source>
        <dbReference type="SAM" id="Phobius"/>
    </source>
</evidence>
<protein>
    <submittedName>
        <fullName evidence="8">Efflux transporter, RND family, MFP subunit, putative</fullName>
    </submittedName>
</protein>
<dbReference type="Pfam" id="PF25954">
    <property type="entry name" value="Beta-barrel_RND_2"/>
    <property type="match status" value="1"/>
</dbReference>
<dbReference type="Gene3D" id="2.40.50.100">
    <property type="match status" value="1"/>
</dbReference>
<dbReference type="Proteomes" id="UP000004679">
    <property type="component" value="Unassembled WGS sequence"/>
</dbReference>
<evidence type="ECO:0000259" key="4">
    <source>
        <dbReference type="Pfam" id="PF25869"/>
    </source>
</evidence>
<evidence type="ECO:0000313" key="8">
    <source>
        <dbReference type="EMBL" id="EEF80739.1"/>
    </source>
</evidence>
<evidence type="ECO:0000256" key="1">
    <source>
        <dbReference type="ARBA" id="ARBA00009477"/>
    </source>
</evidence>
<dbReference type="GO" id="GO:0030288">
    <property type="term" value="C:outer membrane-bounded periplasmic space"/>
    <property type="evidence" value="ECO:0007669"/>
    <property type="project" value="TreeGrafter"/>
</dbReference>
<dbReference type="GO" id="GO:0060003">
    <property type="term" value="P:copper ion export"/>
    <property type="evidence" value="ECO:0007669"/>
    <property type="project" value="TreeGrafter"/>
</dbReference>
<dbReference type="HOGENOM" id="CLU_018816_13_1_6"/>
<dbReference type="InterPro" id="IPR006143">
    <property type="entry name" value="RND_pump_MFP"/>
</dbReference>
<dbReference type="SUPFAM" id="SSF111369">
    <property type="entry name" value="HlyD-like secretion proteins"/>
    <property type="match status" value="1"/>
</dbReference>
<dbReference type="GO" id="GO:0022857">
    <property type="term" value="F:transmembrane transporter activity"/>
    <property type="evidence" value="ECO:0007669"/>
    <property type="project" value="InterPro"/>
</dbReference>
<dbReference type="EMBL" id="GG657889">
    <property type="protein sequence ID" value="EEF80739.1"/>
    <property type="molecule type" value="Genomic_DNA"/>
</dbReference>
<dbReference type="Pfam" id="PF25919">
    <property type="entry name" value="BSH_CusB"/>
    <property type="match status" value="1"/>
</dbReference>
<name>C0N3C3_9GAMM</name>
<feature type="transmembrane region" description="Helical" evidence="3">
    <location>
        <begin position="6"/>
        <end position="24"/>
    </location>
</feature>
<keyword evidence="3" id="KW-1133">Transmembrane helix</keyword>
<dbReference type="Gene3D" id="6.10.140.730">
    <property type="match status" value="1"/>
</dbReference>
<dbReference type="AlphaFoldDB" id="C0N3C3"/>
<keyword evidence="2" id="KW-0813">Transport</keyword>